<keyword evidence="2" id="KW-1185">Reference proteome</keyword>
<evidence type="ECO:0000313" key="1">
    <source>
        <dbReference type="EMBL" id="ULN51527.1"/>
    </source>
</evidence>
<name>A0ABY3TWD9_9MYCO</name>
<evidence type="ECO:0000313" key="2">
    <source>
        <dbReference type="Proteomes" id="UP001055200"/>
    </source>
</evidence>
<organism evidence="1 2">
    <name type="scientific">Mycolicibacillus parakoreensis</name>
    <dbReference type="NCBI Taxonomy" id="1069221"/>
    <lineage>
        <taxon>Bacteria</taxon>
        <taxon>Bacillati</taxon>
        <taxon>Actinomycetota</taxon>
        <taxon>Actinomycetes</taxon>
        <taxon>Mycobacteriales</taxon>
        <taxon>Mycobacteriaceae</taxon>
        <taxon>Mycolicibacillus</taxon>
    </lineage>
</organism>
<reference evidence="1" key="1">
    <citation type="submission" date="2022-08" db="EMBL/GenBank/DDBJ databases">
        <title>Complete genome sequence of 14 non-tuberculosis mycobacteria type-strains.</title>
        <authorList>
            <person name="Igarashi Y."/>
            <person name="Osugi A."/>
            <person name="Mitarai S."/>
        </authorList>
    </citation>
    <scope>NUCLEOTIDE SEQUENCE</scope>
    <source>
        <strain evidence="1">DSM 45575</strain>
    </source>
</reference>
<dbReference type="RefSeq" id="WP_240169810.1">
    <property type="nucleotide sequence ID" value="NZ_CP092365.1"/>
</dbReference>
<dbReference type="EMBL" id="CP092365">
    <property type="protein sequence ID" value="ULN51527.1"/>
    <property type="molecule type" value="Genomic_DNA"/>
</dbReference>
<gene>
    <name evidence="1" type="ORF">MIU77_11475</name>
</gene>
<accession>A0ABY3TWD9</accession>
<protein>
    <submittedName>
        <fullName evidence="1">Uncharacterized protein</fullName>
    </submittedName>
</protein>
<sequence>MKAMKKIIATIAALIAALTLGAGVARAERRRGGSRGGGSATAFLLPNLVIAASETG</sequence>
<proteinExistence type="predicted"/>
<dbReference type="Proteomes" id="UP001055200">
    <property type="component" value="Chromosome"/>
</dbReference>